<dbReference type="PANTHER" id="PTHR34322">
    <property type="entry name" value="TRANSPOSASE, Y1_TNP DOMAIN-CONTAINING"/>
    <property type="match status" value="1"/>
</dbReference>
<proteinExistence type="predicted"/>
<dbReference type="SUPFAM" id="SSF143422">
    <property type="entry name" value="Transposase IS200-like"/>
    <property type="match status" value="1"/>
</dbReference>
<dbReference type="Gene3D" id="3.30.70.1290">
    <property type="entry name" value="Transposase IS200-like"/>
    <property type="match status" value="1"/>
</dbReference>
<dbReference type="SMART" id="SM01321">
    <property type="entry name" value="Y1_Tnp"/>
    <property type="match status" value="1"/>
</dbReference>
<dbReference type="GO" id="GO:0006313">
    <property type="term" value="P:DNA transposition"/>
    <property type="evidence" value="ECO:0007669"/>
    <property type="project" value="InterPro"/>
</dbReference>
<dbReference type="InterPro" id="IPR036515">
    <property type="entry name" value="Transposase_17_sf"/>
</dbReference>
<organism evidence="2 3">
    <name type="scientific">Rhodohalobacter mucosus</name>
    <dbReference type="NCBI Taxonomy" id="2079485"/>
    <lineage>
        <taxon>Bacteria</taxon>
        <taxon>Pseudomonadati</taxon>
        <taxon>Balneolota</taxon>
        <taxon>Balneolia</taxon>
        <taxon>Balneolales</taxon>
        <taxon>Balneolaceae</taxon>
        <taxon>Rhodohalobacter</taxon>
    </lineage>
</organism>
<accession>A0A316U3F3</accession>
<evidence type="ECO:0000313" key="2">
    <source>
        <dbReference type="EMBL" id="PWN07966.1"/>
    </source>
</evidence>
<dbReference type="EMBL" id="QGGB01000002">
    <property type="protein sequence ID" value="PWN07966.1"/>
    <property type="molecule type" value="Genomic_DNA"/>
</dbReference>
<dbReference type="InterPro" id="IPR002686">
    <property type="entry name" value="Transposase_17"/>
</dbReference>
<reference evidence="2 3" key="1">
    <citation type="submission" date="2018-05" db="EMBL/GenBank/DDBJ databases">
        <title>Rhodohalobacter halophilus gen. nov., sp. nov., a moderately halophilic member of the family Balneolaceae.</title>
        <authorList>
            <person name="Liu Z.-W."/>
        </authorList>
    </citation>
    <scope>NUCLEOTIDE SEQUENCE [LARGE SCALE GENOMIC DNA]</scope>
    <source>
        <strain evidence="2 3">8A47</strain>
    </source>
</reference>
<sequence>MVPIEEGNFYHLYNRGANRSKIFWSDSDFRKFIELYRFYLYPAVETYSWCLLRNHFHFLVRVRTKEDQTELFKRDRELFKAGFFHGKLNPATSPYNVSRQLSHLMNRYTRFINKKRQRSGTLIQGPIKRKHIANEAYFLNLICYIHKNPIHHGIVDNYSSYLHSSYKDIIGTHPTFMERDKIHDLFGGIHGFLSAHQEYKLDMDID</sequence>
<gene>
    <name evidence="2" type="ORF">DDZ15_02845</name>
</gene>
<protein>
    <recommendedName>
        <fullName evidence="1">Transposase IS200-like domain-containing protein</fullName>
    </recommendedName>
</protein>
<dbReference type="AlphaFoldDB" id="A0A316U3F3"/>
<dbReference type="GO" id="GO:0003677">
    <property type="term" value="F:DNA binding"/>
    <property type="evidence" value="ECO:0007669"/>
    <property type="project" value="InterPro"/>
</dbReference>
<keyword evidence="3" id="KW-1185">Reference proteome</keyword>
<evidence type="ECO:0000313" key="3">
    <source>
        <dbReference type="Proteomes" id="UP000245533"/>
    </source>
</evidence>
<comment type="caution">
    <text evidence="2">The sequence shown here is derived from an EMBL/GenBank/DDBJ whole genome shotgun (WGS) entry which is preliminary data.</text>
</comment>
<feature type="domain" description="Transposase IS200-like" evidence="1">
    <location>
        <begin position="5"/>
        <end position="148"/>
    </location>
</feature>
<dbReference type="Proteomes" id="UP000245533">
    <property type="component" value="Unassembled WGS sequence"/>
</dbReference>
<dbReference type="RefSeq" id="WP_146198496.1">
    <property type="nucleotide sequence ID" value="NZ_QGGB01000002.1"/>
</dbReference>
<name>A0A316U3F3_9BACT</name>
<dbReference type="PANTHER" id="PTHR34322:SF2">
    <property type="entry name" value="TRANSPOSASE IS200-LIKE DOMAIN-CONTAINING PROTEIN"/>
    <property type="match status" value="1"/>
</dbReference>
<dbReference type="OrthoDB" id="9788881at2"/>
<evidence type="ECO:0000259" key="1">
    <source>
        <dbReference type="SMART" id="SM01321"/>
    </source>
</evidence>
<dbReference type="GO" id="GO:0004803">
    <property type="term" value="F:transposase activity"/>
    <property type="evidence" value="ECO:0007669"/>
    <property type="project" value="InterPro"/>
</dbReference>